<dbReference type="Proteomes" id="UP001178461">
    <property type="component" value="Chromosome 3"/>
</dbReference>
<sequence length="113" mass="11891">MVGQCSRSYQHEFDQTAGGSGRQECLACSGPGGPEESDTTKQRQQIRHCLGMLRLEGGEAKAPPALPFGRAEPRPAGTGPSSSSQPKPGGPRACGVPETFLKRKGKVQSVKDL</sequence>
<feature type="region of interest" description="Disordered" evidence="1">
    <location>
        <begin position="1"/>
        <end position="113"/>
    </location>
</feature>
<feature type="compositionally biased region" description="Low complexity" evidence="1">
    <location>
        <begin position="77"/>
        <end position="91"/>
    </location>
</feature>
<gene>
    <name evidence="2" type="ORF">PODLI_1B029783</name>
</gene>
<reference evidence="2" key="1">
    <citation type="submission" date="2022-12" db="EMBL/GenBank/DDBJ databases">
        <authorList>
            <person name="Alioto T."/>
            <person name="Alioto T."/>
            <person name="Gomez Garrido J."/>
        </authorList>
    </citation>
    <scope>NUCLEOTIDE SEQUENCE</scope>
</reference>
<name>A0AA35K0D4_9SAUR</name>
<proteinExistence type="predicted"/>
<evidence type="ECO:0000256" key="1">
    <source>
        <dbReference type="SAM" id="MobiDB-lite"/>
    </source>
</evidence>
<dbReference type="EMBL" id="OX395128">
    <property type="protein sequence ID" value="CAI5769215.1"/>
    <property type="molecule type" value="Genomic_DNA"/>
</dbReference>
<dbReference type="AlphaFoldDB" id="A0AA35K0D4"/>
<evidence type="ECO:0000313" key="3">
    <source>
        <dbReference type="Proteomes" id="UP001178461"/>
    </source>
</evidence>
<evidence type="ECO:0000313" key="2">
    <source>
        <dbReference type="EMBL" id="CAI5769215.1"/>
    </source>
</evidence>
<protein>
    <submittedName>
        <fullName evidence="2">Uncharacterized protein</fullName>
    </submittedName>
</protein>
<organism evidence="2 3">
    <name type="scientific">Podarcis lilfordi</name>
    <name type="common">Lilford's wall lizard</name>
    <dbReference type="NCBI Taxonomy" id="74358"/>
    <lineage>
        <taxon>Eukaryota</taxon>
        <taxon>Metazoa</taxon>
        <taxon>Chordata</taxon>
        <taxon>Craniata</taxon>
        <taxon>Vertebrata</taxon>
        <taxon>Euteleostomi</taxon>
        <taxon>Lepidosauria</taxon>
        <taxon>Squamata</taxon>
        <taxon>Bifurcata</taxon>
        <taxon>Unidentata</taxon>
        <taxon>Episquamata</taxon>
        <taxon>Laterata</taxon>
        <taxon>Lacertibaenia</taxon>
        <taxon>Lacertidae</taxon>
        <taxon>Podarcis</taxon>
    </lineage>
</organism>
<keyword evidence="3" id="KW-1185">Reference proteome</keyword>
<accession>A0AA35K0D4</accession>